<feature type="region of interest" description="Disordered" evidence="1">
    <location>
        <begin position="1"/>
        <end position="24"/>
    </location>
</feature>
<name>A0ABN2P5C4_9ACTN</name>
<dbReference type="EMBL" id="BAAAMY010000002">
    <property type="protein sequence ID" value="GAA1912563.1"/>
    <property type="molecule type" value="Genomic_DNA"/>
</dbReference>
<keyword evidence="3" id="KW-1185">Reference proteome</keyword>
<reference evidence="2 3" key="1">
    <citation type="journal article" date="2019" name="Int. J. Syst. Evol. Microbiol.">
        <title>The Global Catalogue of Microorganisms (GCM) 10K type strain sequencing project: providing services to taxonomists for standard genome sequencing and annotation.</title>
        <authorList>
            <consortium name="The Broad Institute Genomics Platform"/>
            <consortium name="The Broad Institute Genome Sequencing Center for Infectious Disease"/>
            <person name="Wu L."/>
            <person name="Ma J."/>
        </authorList>
    </citation>
    <scope>NUCLEOTIDE SEQUENCE [LARGE SCALE GENOMIC DNA]</scope>
    <source>
        <strain evidence="2 3">JCM 14046</strain>
    </source>
</reference>
<comment type="caution">
    <text evidence="2">The sequence shown here is derived from an EMBL/GenBank/DDBJ whole genome shotgun (WGS) entry which is preliminary data.</text>
</comment>
<dbReference type="Proteomes" id="UP001501612">
    <property type="component" value="Unassembled WGS sequence"/>
</dbReference>
<evidence type="ECO:0000313" key="2">
    <source>
        <dbReference type="EMBL" id="GAA1912563.1"/>
    </source>
</evidence>
<proteinExistence type="predicted"/>
<protein>
    <submittedName>
        <fullName evidence="2">Uncharacterized protein</fullName>
    </submittedName>
</protein>
<evidence type="ECO:0000313" key="3">
    <source>
        <dbReference type="Proteomes" id="UP001501612"/>
    </source>
</evidence>
<accession>A0ABN2P5C4</accession>
<dbReference type="RefSeq" id="WP_344005234.1">
    <property type="nucleotide sequence ID" value="NZ_BAAAMY010000002.1"/>
</dbReference>
<sequence>MDPRTAYDEAASPQQMAHDSRRTGRRLRLLEQAARSVSRPAPDLSWEGRPREVVKPEITVDAAAARLAASYLD</sequence>
<gene>
    <name evidence="2" type="ORF">GCM10009737_12600</name>
</gene>
<organism evidence="2 3">
    <name type="scientific">Nocardioides lentus</name>
    <dbReference type="NCBI Taxonomy" id="338077"/>
    <lineage>
        <taxon>Bacteria</taxon>
        <taxon>Bacillati</taxon>
        <taxon>Actinomycetota</taxon>
        <taxon>Actinomycetes</taxon>
        <taxon>Propionibacteriales</taxon>
        <taxon>Nocardioidaceae</taxon>
        <taxon>Nocardioides</taxon>
    </lineage>
</organism>
<evidence type="ECO:0000256" key="1">
    <source>
        <dbReference type="SAM" id="MobiDB-lite"/>
    </source>
</evidence>